<sequence>MKIKLRTRKFLPSCVFTFSLFGLYAAITLNTGITLATTVAKLNKWQFNPKSQQLEITLSAATKPEYFYLPQPPRLVVDLPNTQLGKVDTQKNYPGTIQRIRVSQFSPHITRIVIDLEPGTFIDSNQVQLQPISPNNPTRWVLRPVISYDSTLTQPISSPSPGNQLSPAPLITLPPPSTNLPLTTTNSQQPFVTVPPLNSQDPSQLSNLIILPANSADSLENSHSITVPNSVPNIPNSENYSDQILNIPVIEFGQPLPSN</sequence>
<keyword evidence="3" id="KW-1185">Reference proteome</keyword>
<protein>
    <submittedName>
        <fullName evidence="2">AMIN domain-containing protein</fullName>
    </submittedName>
</protein>
<name>A0ABR8IWG6_9NOST</name>
<dbReference type="InterPro" id="IPR021731">
    <property type="entry name" value="AMIN_dom"/>
</dbReference>
<comment type="caution">
    <text evidence="2">The sequence shown here is derived from an EMBL/GenBank/DDBJ whole genome shotgun (WGS) entry which is preliminary data.</text>
</comment>
<proteinExistence type="predicted"/>
<dbReference type="Pfam" id="PF11741">
    <property type="entry name" value="AMIN"/>
    <property type="match status" value="1"/>
</dbReference>
<evidence type="ECO:0000259" key="1">
    <source>
        <dbReference type="Pfam" id="PF11741"/>
    </source>
</evidence>
<dbReference type="Proteomes" id="UP000660381">
    <property type="component" value="Unassembled WGS sequence"/>
</dbReference>
<dbReference type="Gene3D" id="2.60.40.3500">
    <property type="match status" value="1"/>
</dbReference>
<gene>
    <name evidence="2" type="ORF">H6G68_01315</name>
</gene>
<evidence type="ECO:0000313" key="2">
    <source>
        <dbReference type="EMBL" id="MBD2690400.1"/>
    </source>
</evidence>
<feature type="domain" description="AMIN" evidence="1">
    <location>
        <begin position="45"/>
        <end position="141"/>
    </location>
</feature>
<dbReference type="EMBL" id="JACJTQ010000001">
    <property type="protein sequence ID" value="MBD2690400.1"/>
    <property type="molecule type" value="Genomic_DNA"/>
</dbReference>
<organism evidence="2 3">
    <name type="scientific">Anabaena catenula FACHB-362</name>
    <dbReference type="NCBI Taxonomy" id="2692877"/>
    <lineage>
        <taxon>Bacteria</taxon>
        <taxon>Bacillati</taxon>
        <taxon>Cyanobacteriota</taxon>
        <taxon>Cyanophyceae</taxon>
        <taxon>Nostocales</taxon>
        <taxon>Nostocaceae</taxon>
        <taxon>Anabaena</taxon>
    </lineage>
</organism>
<reference evidence="2 3" key="1">
    <citation type="journal article" date="2020" name="ISME J.">
        <title>Comparative genomics reveals insights into cyanobacterial evolution and habitat adaptation.</title>
        <authorList>
            <person name="Chen M.Y."/>
            <person name="Teng W.K."/>
            <person name="Zhao L."/>
            <person name="Hu C.X."/>
            <person name="Zhou Y.K."/>
            <person name="Han B.P."/>
            <person name="Song L.R."/>
            <person name="Shu W.S."/>
        </authorList>
    </citation>
    <scope>NUCLEOTIDE SEQUENCE [LARGE SCALE GENOMIC DNA]</scope>
    <source>
        <strain evidence="2 3">FACHB-362</strain>
    </source>
</reference>
<evidence type="ECO:0000313" key="3">
    <source>
        <dbReference type="Proteomes" id="UP000660381"/>
    </source>
</evidence>
<accession>A0ABR8IWG6</accession>